<dbReference type="EMBL" id="KV417304">
    <property type="protein sequence ID" value="KZO93126.1"/>
    <property type="molecule type" value="Genomic_DNA"/>
</dbReference>
<evidence type="ECO:0000313" key="2">
    <source>
        <dbReference type="EMBL" id="KZO93126.1"/>
    </source>
</evidence>
<feature type="domain" description="Tc1-like transposase DDE" evidence="1">
    <location>
        <begin position="12"/>
        <end position="59"/>
    </location>
</feature>
<dbReference type="InterPro" id="IPR038717">
    <property type="entry name" value="Tc1-like_DDE_dom"/>
</dbReference>
<dbReference type="GO" id="GO:0003676">
    <property type="term" value="F:nucleic acid binding"/>
    <property type="evidence" value="ECO:0007669"/>
    <property type="project" value="InterPro"/>
</dbReference>
<proteinExistence type="predicted"/>
<sequence length="99" mass="11726">FIYQHDNDAKSKSPPVMEWLDNHEIFLMDWPGYSADLNIIEHCWTYLKHKLRQNHPFASTPDKIWDAAQKEWAEIPLSFIRTLYGSMERRVEAVHNAKG</sequence>
<evidence type="ECO:0000259" key="1">
    <source>
        <dbReference type="Pfam" id="PF13358"/>
    </source>
</evidence>
<dbReference type="OrthoDB" id="2753252at2759"/>
<keyword evidence="3" id="KW-1185">Reference proteome</keyword>
<dbReference type="InterPro" id="IPR036397">
    <property type="entry name" value="RNaseH_sf"/>
</dbReference>
<organism evidence="2 3">
    <name type="scientific">Calocera viscosa (strain TUFC12733)</name>
    <dbReference type="NCBI Taxonomy" id="1330018"/>
    <lineage>
        <taxon>Eukaryota</taxon>
        <taxon>Fungi</taxon>
        <taxon>Dikarya</taxon>
        <taxon>Basidiomycota</taxon>
        <taxon>Agaricomycotina</taxon>
        <taxon>Dacrymycetes</taxon>
        <taxon>Dacrymycetales</taxon>
        <taxon>Dacrymycetaceae</taxon>
        <taxon>Calocera</taxon>
    </lineage>
</organism>
<protein>
    <recommendedName>
        <fullName evidence="1">Tc1-like transposase DDE domain-containing protein</fullName>
    </recommendedName>
</protein>
<gene>
    <name evidence="2" type="ORF">CALVIDRAFT_467205</name>
</gene>
<dbReference type="Gene3D" id="3.30.420.10">
    <property type="entry name" value="Ribonuclease H-like superfamily/Ribonuclease H"/>
    <property type="match status" value="1"/>
</dbReference>
<dbReference type="Proteomes" id="UP000076738">
    <property type="component" value="Unassembled WGS sequence"/>
</dbReference>
<feature type="non-terminal residue" evidence="2">
    <location>
        <position position="99"/>
    </location>
</feature>
<reference evidence="2 3" key="1">
    <citation type="journal article" date="2016" name="Mol. Biol. Evol.">
        <title>Comparative Genomics of Early-Diverging Mushroom-Forming Fungi Provides Insights into the Origins of Lignocellulose Decay Capabilities.</title>
        <authorList>
            <person name="Nagy L.G."/>
            <person name="Riley R."/>
            <person name="Tritt A."/>
            <person name="Adam C."/>
            <person name="Daum C."/>
            <person name="Floudas D."/>
            <person name="Sun H."/>
            <person name="Yadav J.S."/>
            <person name="Pangilinan J."/>
            <person name="Larsson K.H."/>
            <person name="Matsuura K."/>
            <person name="Barry K."/>
            <person name="Labutti K."/>
            <person name="Kuo R."/>
            <person name="Ohm R.A."/>
            <person name="Bhattacharya S.S."/>
            <person name="Shirouzu T."/>
            <person name="Yoshinaga Y."/>
            <person name="Martin F.M."/>
            <person name="Grigoriev I.V."/>
            <person name="Hibbett D.S."/>
        </authorList>
    </citation>
    <scope>NUCLEOTIDE SEQUENCE [LARGE SCALE GENOMIC DNA]</scope>
    <source>
        <strain evidence="2 3">TUFC12733</strain>
    </source>
</reference>
<dbReference type="AlphaFoldDB" id="A0A167J0G3"/>
<dbReference type="Pfam" id="PF13358">
    <property type="entry name" value="DDE_3"/>
    <property type="match status" value="1"/>
</dbReference>
<name>A0A167J0G3_CALVF</name>
<accession>A0A167J0G3</accession>
<dbReference type="STRING" id="1330018.A0A167J0G3"/>
<feature type="non-terminal residue" evidence="2">
    <location>
        <position position="1"/>
    </location>
</feature>
<evidence type="ECO:0000313" key="3">
    <source>
        <dbReference type="Proteomes" id="UP000076738"/>
    </source>
</evidence>